<feature type="domain" description="Glycosyl transferase family 1" evidence="1">
    <location>
        <begin position="204"/>
        <end position="336"/>
    </location>
</feature>
<dbReference type="CDD" id="cd03812">
    <property type="entry name" value="GT4_CapH-like"/>
    <property type="match status" value="1"/>
</dbReference>
<gene>
    <name evidence="3" type="ORF">MiSe_65740</name>
</gene>
<dbReference type="PANTHER" id="PTHR45947">
    <property type="entry name" value="SULFOQUINOVOSYL TRANSFERASE SQD2"/>
    <property type="match status" value="1"/>
</dbReference>
<sequence length="394" mass="44760">MFTAIGKENQQQTLIDRRPIRILHVVGGMVRGGIETWLMHILRHIDRDRFHMDFLVHRTDPCAYDDEIRSLGSRIIPCPLDRRRPWVYAANFNQILREYGPYDIVHSHVHHFSGYVLRLAKQAGVPLCIAHSHNDTSSEAKARLYRHLYRRLTQWWISRYANVGLGCSCLAAADLFGCKWESDPRWQILYYGIDLTPFRDAIDRDAVRSELGIPIDAFVIGHVGRFVEQKNHEFLIEIAAEVAKREPKMHLLLLGEGVLRSQIERKVEQMGLSDRVTFAGTRCDIPRLMRGAMDVFLLPSLFEGLPVVGIEAQAAGLPFILSDTITREVEILKPLVKWLSLSQAAVAWAEILLNHRDAAAAIAQSDALAMVESSPFNVEVSVKQLENIFLEALV</sequence>
<proteinExistence type="predicted"/>
<dbReference type="Pfam" id="PF13579">
    <property type="entry name" value="Glyco_trans_4_4"/>
    <property type="match status" value="1"/>
</dbReference>
<evidence type="ECO:0000313" key="4">
    <source>
        <dbReference type="Proteomes" id="UP001050975"/>
    </source>
</evidence>
<evidence type="ECO:0000313" key="3">
    <source>
        <dbReference type="EMBL" id="GET41760.1"/>
    </source>
</evidence>
<dbReference type="InterPro" id="IPR028098">
    <property type="entry name" value="Glyco_trans_4-like_N"/>
</dbReference>
<reference evidence="3" key="1">
    <citation type="submission" date="2019-10" db="EMBL/GenBank/DDBJ databases">
        <title>Draft genome sequece of Microseira wollei NIES-4236.</title>
        <authorList>
            <person name="Yamaguchi H."/>
            <person name="Suzuki S."/>
            <person name="Kawachi M."/>
        </authorList>
    </citation>
    <scope>NUCLEOTIDE SEQUENCE</scope>
    <source>
        <strain evidence="3">NIES-4236</strain>
    </source>
</reference>
<dbReference type="GO" id="GO:0016757">
    <property type="term" value="F:glycosyltransferase activity"/>
    <property type="evidence" value="ECO:0007669"/>
    <property type="project" value="InterPro"/>
</dbReference>
<dbReference type="Proteomes" id="UP001050975">
    <property type="component" value="Unassembled WGS sequence"/>
</dbReference>
<dbReference type="Pfam" id="PF00534">
    <property type="entry name" value="Glycos_transf_1"/>
    <property type="match status" value="1"/>
</dbReference>
<feature type="domain" description="Glycosyltransferase subfamily 4-like N-terminal" evidence="2">
    <location>
        <begin position="32"/>
        <end position="153"/>
    </location>
</feature>
<dbReference type="SUPFAM" id="SSF53756">
    <property type="entry name" value="UDP-Glycosyltransferase/glycogen phosphorylase"/>
    <property type="match status" value="1"/>
</dbReference>
<protein>
    <submittedName>
        <fullName evidence="3">Glycosyl transferase, group 1, putative</fullName>
    </submittedName>
</protein>
<accession>A0AAV3XL38</accession>
<name>A0AAV3XL38_9CYAN</name>
<keyword evidence="4" id="KW-1185">Reference proteome</keyword>
<dbReference type="Gene3D" id="3.40.50.2000">
    <property type="entry name" value="Glycogen Phosphorylase B"/>
    <property type="match status" value="2"/>
</dbReference>
<dbReference type="InterPro" id="IPR050194">
    <property type="entry name" value="Glycosyltransferase_grp1"/>
</dbReference>
<comment type="caution">
    <text evidence="3">The sequence shown here is derived from an EMBL/GenBank/DDBJ whole genome shotgun (WGS) entry which is preliminary data.</text>
</comment>
<dbReference type="InterPro" id="IPR001296">
    <property type="entry name" value="Glyco_trans_1"/>
</dbReference>
<evidence type="ECO:0000259" key="1">
    <source>
        <dbReference type="Pfam" id="PF00534"/>
    </source>
</evidence>
<dbReference type="PANTHER" id="PTHR45947:SF14">
    <property type="entry name" value="SLL1723 PROTEIN"/>
    <property type="match status" value="1"/>
</dbReference>
<organism evidence="3 4">
    <name type="scientific">Microseira wollei NIES-4236</name>
    <dbReference type="NCBI Taxonomy" id="2530354"/>
    <lineage>
        <taxon>Bacteria</taxon>
        <taxon>Bacillati</taxon>
        <taxon>Cyanobacteriota</taxon>
        <taxon>Cyanophyceae</taxon>
        <taxon>Oscillatoriophycideae</taxon>
        <taxon>Aerosakkonematales</taxon>
        <taxon>Aerosakkonemataceae</taxon>
        <taxon>Microseira</taxon>
    </lineage>
</organism>
<evidence type="ECO:0000259" key="2">
    <source>
        <dbReference type="Pfam" id="PF13579"/>
    </source>
</evidence>
<dbReference type="EMBL" id="BLAY01000133">
    <property type="protein sequence ID" value="GET41760.1"/>
    <property type="molecule type" value="Genomic_DNA"/>
</dbReference>
<dbReference type="RefSeq" id="WP_226588344.1">
    <property type="nucleotide sequence ID" value="NZ_BLAY01000133.1"/>
</dbReference>
<keyword evidence="3" id="KW-0808">Transferase</keyword>
<dbReference type="AlphaFoldDB" id="A0AAV3XL38"/>